<dbReference type="EMBL" id="CAFBOS010000005">
    <property type="protein sequence ID" value="CAB4977611.1"/>
    <property type="molecule type" value="Genomic_DNA"/>
</dbReference>
<dbReference type="EMBL" id="CAFABA010000013">
    <property type="protein sequence ID" value="CAB4817931.1"/>
    <property type="molecule type" value="Genomic_DNA"/>
</dbReference>
<dbReference type="InterPro" id="IPR035980">
    <property type="entry name" value="Ribosomal_bS6_sf"/>
</dbReference>
<dbReference type="GO" id="GO:0070181">
    <property type="term" value="F:small ribosomal subunit rRNA binding"/>
    <property type="evidence" value="ECO:0007669"/>
    <property type="project" value="TreeGrafter"/>
</dbReference>
<gene>
    <name evidence="2" type="ORF">UFOPK2754_02414</name>
    <name evidence="3" type="ORF">UFOPK3139_00501</name>
    <name evidence="4" type="ORF">UFOPK3543_01965</name>
    <name evidence="5" type="ORF">UFOPK3967_00149</name>
</gene>
<dbReference type="InterPro" id="IPR014717">
    <property type="entry name" value="Transl_elong_EF1B/ribsomal_bS6"/>
</dbReference>
<evidence type="ECO:0000313" key="5">
    <source>
        <dbReference type="EMBL" id="CAB4977611.1"/>
    </source>
</evidence>
<dbReference type="EMBL" id="CAFBMH010000080">
    <property type="protein sequence ID" value="CAB4918691.1"/>
    <property type="molecule type" value="Genomic_DNA"/>
</dbReference>
<dbReference type="SUPFAM" id="SSF54995">
    <property type="entry name" value="Ribosomal protein S6"/>
    <property type="match status" value="1"/>
</dbReference>
<organism evidence="5">
    <name type="scientific">freshwater metagenome</name>
    <dbReference type="NCBI Taxonomy" id="449393"/>
    <lineage>
        <taxon>unclassified sequences</taxon>
        <taxon>metagenomes</taxon>
        <taxon>ecological metagenomes</taxon>
    </lineage>
</organism>
<dbReference type="PANTHER" id="PTHR21011:SF1">
    <property type="entry name" value="SMALL RIBOSOMAL SUBUNIT PROTEIN BS6M"/>
    <property type="match status" value="1"/>
</dbReference>
<accession>A0A6J7M9T7</accession>
<dbReference type="NCBIfam" id="TIGR00166">
    <property type="entry name" value="S6"/>
    <property type="match status" value="1"/>
</dbReference>
<evidence type="ECO:0000313" key="4">
    <source>
        <dbReference type="EMBL" id="CAB4918691.1"/>
    </source>
</evidence>
<dbReference type="CDD" id="cd00473">
    <property type="entry name" value="bS6"/>
    <property type="match status" value="1"/>
</dbReference>
<dbReference type="Gene3D" id="3.30.70.60">
    <property type="match status" value="1"/>
</dbReference>
<dbReference type="InterPro" id="IPR000529">
    <property type="entry name" value="Ribosomal_bS6"/>
</dbReference>
<sequence length="114" mass="12414">MRAYEVMIIIDTDVDDAGVRQVLARVGELVGAEGGTVATSDTWGRRRFAYEINKKHEGIYVVLQITTSATNLDSLDRVLRLADNIVRHKILRLPDKEAAKRGLVGASVTPAPAG</sequence>
<dbReference type="PANTHER" id="PTHR21011">
    <property type="entry name" value="MITOCHONDRIAL 28S RIBOSOMAL PROTEIN S6"/>
    <property type="match status" value="1"/>
</dbReference>
<proteinExistence type="inferred from homology"/>
<dbReference type="EMBL" id="CAEZYR010000107">
    <property type="protein sequence ID" value="CAB4760989.1"/>
    <property type="molecule type" value="Genomic_DNA"/>
</dbReference>
<evidence type="ECO:0000313" key="2">
    <source>
        <dbReference type="EMBL" id="CAB4760989.1"/>
    </source>
</evidence>
<evidence type="ECO:0000313" key="3">
    <source>
        <dbReference type="EMBL" id="CAB4817931.1"/>
    </source>
</evidence>
<reference evidence="5" key="1">
    <citation type="submission" date="2020-05" db="EMBL/GenBank/DDBJ databases">
        <authorList>
            <person name="Chiriac C."/>
            <person name="Salcher M."/>
            <person name="Ghai R."/>
            <person name="Kavagutti S V."/>
        </authorList>
    </citation>
    <scope>NUCLEOTIDE SEQUENCE</scope>
</reference>
<protein>
    <submittedName>
        <fullName evidence="5">Unannotated protein</fullName>
    </submittedName>
</protein>
<dbReference type="GO" id="GO:0006412">
    <property type="term" value="P:translation"/>
    <property type="evidence" value="ECO:0007669"/>
    <property type="project" value="InterPro"/>
</dbReference>
<dbReference type="GO" id="GO:0003735">
    <property type="term" value="F:structural constituent of ribosome"/>
    <property type="evidence" value="ECO:0007669"/>
    <property type="project" value="InterPro"/>
</dbReference>
<dbReference type="GO" id="GO:0005840">
    <property type="term" value="C:ribosome"/>
    <property type="evidence" value="ECO:0007669"/>
    <property type="project" value="InterPro"/>
</dbReference>
<dbReference type="AlphaFoldDB" id="A0A6J7M9T7"/>
<dbReference type="InterPro" id="IPR020814">
    <property type="entry name" value="Ribosomal_S6_plastid/chlpt"/>
</dbReference>
<comment type="similarity">
    <text evidence="1">Belongs to the bacterial ribosomal protein bS6 family.</text>
</comment>
<dbReference type="HAMAP" id="MF_00360">
    <property type="entry name" value="Ribosomal_bS6"/>
    <property type="match status" value="1"/>
</dbReference>
<dbReference type="Pfam" id="PF01250">
    <property type="entry name" value="Ribosomal_S6"/>
    <property type="match status" value="1"/>
</dbReference>
<name>A0A6J7M9T7_9ZZZZ</name>
<dbReference type="GO" id="GO:0005737">
    <property type="term" value="C:cytoplasm"/>
    <property type="evidence" value="ECO:0007669"/>
    <property type="project" value="UniProtKB-ARBA"/>
</dbReference>
<evidence type="ECO:0000256" key="1">
    <source>
        <dbReference type="ARBA" id="ARBA00009512"/>
    </source>
</evidence>